<evidence type="ECO:0000313" key="6">
    <source>
        <dbReference type="EMBL" id="CAI0415933.1"/>
    </source>
</evidence>
<dbReference type="PANTHER" id="PTHR11071:SF561">
    <property type="entry name" value="PEPTIDYL-PROLYL CIS-TRANS ISOMERASE D-RELATED"/>
    <property type="match status" value="1"/>
</dbReference>
<dbReference type="GO" id="GO:0003755">
    <property type="term" value="F:peptidyl-prolyl cis-trans isomerase activity"/>
    <property type="evidence" value="ECO:0007669"/>
    <property type="project" value="UniProtKB-UniRule"/>
</dbReference>
<protein>
    <recommendedName>
        <fullName evidence="4">Peptidyl-prolyl cis-trans isomerase</fullName>
        <shortName evidence="4">PPIase</shortName>
        <ecNumber evidence="4">5.2.1.8</ecNumber>
    </recommendedName>
</protein>
<name>A0AAV0K4C9_9ROSI</name>
<dbReference type="InterPro" id="IPR029000">
    <property type="entry name" value="Cyclophilin-like_dom_sf"/>
</dbReference>
<evidence type="ECO:0000256" key="3">
    <source>
        <dbReference type="ARBA" id="ARBA00023235"/>
    </source>
</evidence>
<dbReference type="InterPro" id="IPR024936">
    <property type="entry name" value="Cyclophilin-type_PPIase"/>
</dbReference>
<dbReference type="Pfam" id="PF00160">
    <property type="entry name" value="Pro_isomerase"/>
    <property type="match status" value="1"/>
</dbReference>
<dbReference type="GO" id="GO:0016018">
    <property type="term" value="F:cyclosporin A binding"/>
    <property type="evidence" value="ECO:0007669"/>
    <property type="project" value="TreeGrafter"/>
</dbReference>
<keyword evidence="7" id="KW-1185">Reference proteome</keyword>
<evidence type="ECO:0000313" key="7">
    <source>
        <dbReference type="Proteomes" id="UP001154282"/>
    </source>
</evidence>
<evidence type="ECO:0000256" key="2">
    <source>
        <dbReference type="ARBA" id="ARBA00023110"/>
    </source>
</evidence>
<evidence type="ECO:0000256" key="4">
    <source>
        <dbReference type="RuleBase" id="RU363019"/>
    </source>
</evidence>
<organism evidence="6 7">
    <name type="scientific">Linum tenue</name>
    <dbReference type="NCBI Taxonomy" id="586396"/>
    <lineage>
        <taxon>Eukaryota</taxon>
        <taxon>Viridiplantae</taxon>
        <taxon>Streptophyta</taxon>
        <taxon>Embryophyta</taxon>
        <taxon>Tracheophyta</taxon>
        <taxon>Spermatophyta</taxon>
        <taxon>Magnoliopsida</taxon>
        <taxon>eudicotyledons</taxon>
        <taxon>Gunneridae</taxon>
        <taxon>Pentapetalae</taxon>
        <taxon>rosids</taxon>
        <taxon>fabids</taxon>
        <taxon>Malpighiales</taxon>
        <taxon>Linaceae</taxon>
        <taxon>Linum</taxon>
    </lineage>
</organism>
<sequence length="150" mass="16898">MGLFGKTVPKTAENFQALFTSSQGKGKSREPLSYKGSTFHRIIPQFVIQGGHFTRGDGRSGESIYGEKFEDERFKLKHTGPVFRFGSQIVAAYQLTYFPLFSLEWERLEVHHVVFGKVLSGMDIVHKIEGQSSGVQESKIIIVDNGEMHM</sequence>
<dbReference type="Proteomes" id="UP001154282">
    <property type="component" value="Unassembled WGS sequence"/>
</dbReference>
<dbReference type="PROSITE" id="PS50072">
    <property type="entry name" value="CSA_PPIASE_2"/>
    <property type="match status" value="1"/>
</dbReference>
<dbReference type="PIRSF" id="PIRSF001467">
    <property type="entry name" value="Peptidylpro_ismrse"/>
    <property type="match status" value="1"/>
</dbReference>
<evidence type="ECO:0000256" key="1">
    <source>
        <dbReference type="ARBA" id="ARBA00007365"/>
    </source>
</evidence>
<dbReference type="AlphaFoldDB" id="A0AAV0K4C9"/>
<gene>
    <name evidence="6" type="ORF">LITE_LOCUS16794</name>
</gene>
<dbReference type="InterPro" id="IPR020892">
    <property type="entry name" value="Cyclophilin-type_PPIase_CS"/>
</dbReference>
<dbReference type="PRINTS" id="PR00153">
    <property type="entry name" value="CSAPPISMRASE"/>
</dbReference>
<dbReference type="EMBL" id="CAMGYJ010000005">
    <property type="protein sequence ID" value="CAI0415933.1"/>
    <property type="molecule type" value="Genomic_DNA"/>
</dbReference>
<keyword evidence="2 4" id="KW-0697">Rotamase</keyword>
<accession>A0AAV0K4C9</accession>
<keyword evidence="3 4" id="KW-0413">Isomerase</keyword>
<evidence type="ECO:0000259" key="5">
    <source>
        <dbReference type="PROSITE" id="PS50072"/>
    </source>
</evidence>
<dbReference type="EC" id="5.2.1.8" evidence="4"/>
<dbReference type="GO" id="GO:0005737">
    <property type="term" value="C:cytoplasm"/>
    <property type="evidence" value="ECO:0007669"/>
    <property type="project" value="TreeGrafter"/>
</dbReference>
<dbReference type="Gene3D" id="2.40.100.10">
    <property type="entry name" value="Cyclophilin-like"/>
    <property type="match status" value="1"/>
</dbReference>
<dbReference type="SUPFAM" id="SSF50891">
    <property type="entry name" value="Cyclophilin-like"/>
    <property type="match status" value="1"/>
</dbReference>
<dbReference type="GO" id="GO:0006457">
    <property type="term" value="P:protein folding"/>
    <property type="evidence" value="ECO:0007669"/>
    <property type="project" value="InterPro"/>
</dbReference>
<dbReference type="InterPro" id="IPR002130">
    <property type="entry name" value="Cyclophilin-type_PPIase_dom"/>
</dbReference>
<dbReference type="PROSITE" id="PS00170">
    <property type="entry name" value="CSA_PPIASE_1"/>
    <property type="match status" value="1"/>
</dbReference>
<comment type="caution">
    <text evidence="6">The sequence shown here is derived from an EMBL/GenBank/DDBJ whole genome shotgun (WGS) entry which is preliminary data.</text>
</comment>
<comment type="catalytic activity">
    <reaction evidence="4">
        <text>[protein]-peptidylproline (omega=180) = [protein]-peptidylproline (omega=0)</text>
        <dbReference type="Rhea" id="RHEA:16237"/>
        <dbReference type="Rhea" id="RHEA-COMP:10747"/>
        <dbReference type="Rhea" id="RHEA-COMP:10748"/>
        <dbReference type="ChEBI" id="CHEBI:83833"/>
        <dbReference type="ChEBI" id="CHEBI:83834"/>
        <dbReference type="EC" id="5.2.1.8"/>
    </reaction>
</comment>
<feature type="domain" description="PPIase cyclophilin-type" evidence="5">
    <location>
        <begin position="1"/>
        <end position="129"/>
    </location>
</feature>
<comment type="function">
    <text evidence="4">PPIases accelerate the folding of proteins. It catalyzes the cis-trans isomerization of proline imidic peptide bonds in oligopeptides.</text>
</comment>
<dbReference type="PANTHER" id="PTHR11071">
    <property type="entry name" value="PEPTIDYL-PROLYL CIS-TRANS ISOMERASE"/>
    <property type="match status" value="1"/>
</dbReference>
<reference evidence="6" key="1">
    <citation type="submission" date="2022-08" db="EMBL/GenBank/DDBJ databases">
        <authorList>
            <person name="Gutierrez-Valencia J."/>
        </authorList>
    </citation>
    <scope>NUCLEOTIDE SEQUENCE</scope>
</reference>
<proteinExistence type="inferred from homology"/>
<comment type="similarity">
    <text evidence="1 4">Belongs to the cyclophilin-type PPIase family.</text>
</comment>